<comment type="cofactor">
    <cofactor evidence="15">
        <name>Zn(2+)</name>
        <dbReference type="ChEBI" id="CHEBI:29105"/>
    </cofactor>
    <text evidence="15">Binds 1 zinc ion per subunit.</text>
</comment>
<evidence type="ECO:0000256" key="7">
    <source>
        <dbReference type="ARBA" id="ARBA00022801"/>
    </source>
</evidence>
<dbReference type="GO" id="GO:0140078">
    <property type="term" value="F:class I DNA-(apurinic or apyrimidinic site) endonuclease activity"/>
    <property type="evidence" value="ECO:0007669"/>
    <property type="project" value="UniProtKB-EC"/>
</dbReference>
<evidence type="ECO:0000256" key="14">
    <source>
        <dbReference type="ARBA" id="ARBA00044632"/>
    </source>
</evidence>
<dbReference type="NCBIfam" id="NF002211">
    <property type="entry name" value="PRK01103.1"/>
    <property type="match status" value="1"/>
</dbReference>
<evidence type="ECO:0000256" key="11">
    <source>
        <dbReference type="ARBA" id="ARBA00023239"/>
    </source>
</evidence>
<dbReference type="InterPro" id="IPR035937">
    <property type="entry name" value="FPG_N"/>
</dbReference>
<keyword evidence="13 15" id="KW-0326">Glycosidase</keyword>
<dbReference type="InterPro" id="IPR020629">
    <property type="entry name" value="FPG_Glyclase"/>
</dbReference>
<evidence type="ECO:0000256" key="3">
    <source>
        <dbReference type="ARBA" id="ARBA00011245"/>
    </source>
</evidence>
<dbReference type="PROSITE" id="PS51066">
    <property type="entry name" value="ZF_FPG_2"/>
    <property type="match status" value="1"/>
</dbReference>
<evidence type="ECO:0000313" key="19">
    <source>
        <dbReference type="EMBL" id="EFC89795.1"/>
    </source>
</evidence>
<keyword evidence="16" id="KW-1133">Transmembrane helix</keyword>
<protein>
    <recommendedName>
        <fullName evidence="15">Formamidopyrimidine-DNA glycosylase</fullName>
        <shortName evidence="15">Fapy-DNA glycosylase</shortName>
        <ecNumber evidence="15">3.2.2.23</ecNumber>
    </recommendedName>
    <alternativeName>
        <fullName evidence="15">DNA-(apurinic or apyrimidinic site) lyase MutM</fullName>
        <shortName evidence="15">AP lyase MutM</shortName>
        <ecNumber evidence="15">4.2.99.18</ecNumber>
    </alternativeName>
</protein>
<feature type="domain" description="FPG-type" evidence="17">
    <location>
        <begin position="241"/>
        <end position="275"/>
    </location>
</feature>
<dbReference type="STRING" id="546266.NEIMUCOT_03594"/>
<dbReference type="PANTHER" id="PTHR22993:SF9">
    <property type="entry name" value="FORMAMIDOPYRIMIDINE-DNA GLYCOSYLASE"/>
    <property type="match status" value="1"/>
</dbReference>
<comment type="catalytic activity">
    <reaction evidence="1 15">
        <text>Hydrolysis of DNA containing ring-opened 7-methylguanine residues, releasing 2,6-diamino-4-hydroxy-5-(N-methyl)formamidopyrimidine.</text>
        <dbReference type="EC" id="3.2.2.23"/>
    </reaction>
</comment>
<comment type="subunit">
    <text evidence="3 15">Monomer.</text>
</comment>
<comment type="similarity">
    <text evidence="2 15">Belongs to the FPG family.</text>
</comment>
<feature type="active site" description="Proton donor; for delta-elimination activity" evidence="15">
    <location>
        <position position="265"/>
    </location>
</feature>
<dbReference type="PROSITE" id="PS01242">
    <property type="entry name" value="ZF_FPG_1"/>
    <property type="match status" value="1"/>
</dbReference>
<evidence type="ECO:0000256" key="9">
    <source>
        <dbReference type="ARBA" id="ARBA00023125"/>
    </source>
</evidence>
<dbReference type="Gene3D" id="1.10.8.50">
    <property type="match status" value="1"/>
</dbReference>
<comment type="catalytic activity">
    <reaction evidence="14 15">
        <text>2'-deoxyribonucleotide-(2'-deoxyribose 5'-phosphate)-2'-deoxyribonucleotide-DNA = a 3'-end 2'-deoxyribonucleotide-(2,3-dehydro-2,3-deoxyribose 5'-phosphate)-DNA + a 5'-end 5'-phospho-2'-deoxyribonucleoside-DNA + H(+)</text>
        <dbReference type="Rhea" id="RHEA:66592"/>
        <dbReference type="Rhea" id="RHEA-COMP:13180"/>
        <dbReference type="Rhea" id="RHEA-COMP:16897"/>
        <dbReference type="Rhea" id="RHEA-COMP:17067"/>
        <dbReference type="ChEBI" id="CHEBI:15378"/>
        <dbReference type="ChEBI" id="CHEBI:136412"/>
        <dbReference type="ChEBI" id="CHEBI:157695"/>
        <dbReference type="ChEBI" id="CHEBI:167181"/>
        <dbReference type="EC" id="4.2.99.18"/>
    </reaction>
</comment>
<dbReference type="NCBIfam" id="TIGR00577">
    <property type="entry name" value="fpg"/>
    <property type="match status" value="1"/>
</dbReference>
<evidence type="ECO:0000256" key="4">
    <source>
        <dbReference type="ARBA" id="ARBA00022723"/>
    </source>
</evidence>
<dbReference type="SUPFAM" id="SSF81624">
    <property type="entry name" value="N-terminal domain of MutM-like DNA repair proteins"/>
    <property type="match status" value="1"/>
</dbReference>
<comment type="caution">
    <text evidence="19">The sequence shown here is derived from an EMBL/GenBank/DDBJ whole genome shotgun (WGS) entry which is preliminary data.</text>
</comment>
<dbReference type="FunFam" id="3.20.190.10:FF:000001">
    <property type="entry name" value="Formamidopyrimidine-DNA glycosylase"/>
    <property type="match status" value="1"/>
</dbReference>
<dbReference type="CDD" id="cd08966">
    <property type="entry name" value="EcFpg-like_N"/>
    <property type="match status" value="1"/>
</dbReference>
<dbReference type="eggNOG" id="COG0266">
    <property type="taxonomic scope" value="Bacteria"/>
</dbReference>
<dbReference type="EC" id="3.2.2.23" evidence="15"/>
<dbReference type="AlphaFoldDB" id="D2ZSL3"/>
<dbReference type="Pfam" id="PF01149">
    <property type="entry name" value="Fapy_DNA_glyco"/>
    <property type="match status" value="1"/>
</dbReference>
<dbReference type="Proteomes" id="UP000003344">
    <property type="component" value="Unassembled WGS sequence"/>
</dbReference>
<dbReference type="SMART" id="SM00898">
    <property type="entry name" value="Fapy_DNA_glyco"/>
    <property type="match status" value="1"/>
</dbReference>
<dbReference type="InterPro" id="IPR015886">
    <property type="entry name" value="H2TH_FPG"/>
</dbReference>
<dbReference type="EMBL" id="ACDX02000001">
    <property type="protein sequence ID" value="EFC89795.1"/>
    <property type="molecule type" value="Genomic_DNA"/>
</dbReference>
<keyword evidence="9 15" id="KW-0238">DNA-binding</keyword>
<keyword evidence="16" id="KW-0472">Membrane</keyword>
<dbReference type="InterPro" id="IPR010979">
    <property type="entry name" value="Ribosomal_uS13-like_H2TH"/>
</dbReference>
<proteinExistence type="inferred from homology"/>
<dbReference type="Pfam" id="PF06827">
    <property type="entry name" value="zf-FPG_IleRS"/>
    <property type="match status" value="1"/>
</dbReference>
<reference evidence="19 20" key="1">
    <citation type="submission" date="2009-10" db="EMBL/GenBank/DDBJ databases">
        <authorList>
            <person name="Weinstock G."/>
            <person name="Sodergren E."/>
            <person name="Clifton S."/>
            <person name="Fulton L."/>
            <person name="Fulton B."/>
            <person name="Courtney L."/>
            <person name="Fronick C."/>
            <person name="Harrison M."/>
            <person name="Strong C."/>
            <person name="Farmer C."/>
            <person name="Delahaunty K."/>
            <person name="Markovic C."/>
            <person name="Hall O."/>
            <person name="Minx P."/>
            <person name="Tomlinson C."/>
            <person name="Mitreva M."/>
            <person name="Nelson J."/>
            <person name="Hou S."/>
            <person name="Wollam A."/>
            <person name="Pepin K.H."/>
            <person name="Johnson M."/>
            <person name="Bhonagiri V."/>
            <person name="Nash W.E."/>
            <person name="Warren W."/>
            <person name="Chinwalla A."/>
            <person name="Mardis E.R."/>
            <person name="Wilson R.K."/>
        </authorList>
    </citation>
    <scope>NUCLEOTIDE SEQUENCE [LARGE SCALE GENOMIC DNA]</scope>
    <source>
        <strain evidence="20">ATCC 25996 / DSM 4631 / NCTC 10774 / M26</strain>
    </source>
</reference>
<gene>
    <name evidence="15 19" type="primary">mutM</name>
    <name evidence="15" type="synonym">fpg</name>
    <name evidence="19" type="ORF">NEIMUCOT_03594</name>
</gene>
<keyword evidence="16" id="KW-0812">Transmembrane</keyword>
<evidence type="ECO:0000256" key="6">
    <source>
        <dbReference type="ARBA" id="ARBA00022771"/>
    </source>
</evidence>
<evidence type="ECO:0000256" key="16">
    <source>
        <dbReference type="SAM" id="Phobius"/>
    </source>
</evidence>
<keyword evidence="6 15" id="KW-0863">Zinc-finger</keyword>
<dbReference type="GO" id="GO:0008270">
    <property type="term" value="F:zinc ion binding"/>
    <property type="evidence" value="ECO:0007669"/>
    <property type="project" value="UniProtKB-UniRule"/>
</dbReference>
<dbReference type="Pfam" id="PF06831">
    <property type="entry name" value="H2TH"/>
    <property type="match status" value="1"/>
</dbReference>
<evidence type="ECO:0000256" key="12">
    <source>
        <dbReference type="ARBA" id="ARBA00023268"/>
    </source>
</evidence>
<feature type="binding site" evidence="15">
    <location>
        <position position="95"/>
    </location>
    <ligand>
        <name>DNA</name>
        <dbReference type="ChEBI" id="CHEBI:16991"/>
    </ligand>
</feature>
<evidence type="ECO:0000313" key="20">
    <source>
        <dbReference type="Proteomes" id="UP000003344"/>
    </source>
</evidence>
<evidence type="ECO:0000259" key="17">
    <source>
        <dbReference type="PROSITE" id="PS51066"/>
    </source>
</evidence>
<dbReference type="RefSeq" id="WP_003740755.1">
    <property type="nucleotide sequence ID" value="NZ_ACDX02000001.1"/>
</dbReference>
<dbReference type="SUPFAM" id="SSF57716">
    <property type="entry name" value="Glucocorticoid receptor-like (DNA-binding domain)"/>
    <property type="match status" value="1"/>
</dbReference>
<evidence type="ECO:0000256" key="15">
    <source>
        <dbReference type="HAMAP-Rule" id="MF_00103"/>
    </source>
</evidence>
<dbReference type="PANTHER" id="PTHR22993">
    <property type="entry name" value="FORMAMIDOPYRIMIDINE-DNA GLYCOSYLASE"/>
    <property type="match status" value="1"/>
</dbReference>
<name>D2ZSL3_NEIM2</name>
<dbReference type="EC" id="4.2.99.18" evidence="15"/>
<dbReference type="GO" id="GO:0003684">
    <property type="term" value="F:damaged DNA binding"/>
    <property type="evidence" value="ECO:0007669"/>
    <property type="project" value="InterPro"/>
</dbReference>
<evidence type="ECO:0000256" key="13">
    <source>
        <dbReference type="ARBA" id="ARBA00023295"/>
    </source>
</evidence>
<keyword evidence="12 15" id="KW-0511">Multifunctional enzyme</keyword>
<evidence type="ECO:0000256" key="8">
    <source>
        <dbReference type="ARBA" id="ARBA00022833"/>
    </source>
</evidence>
<evidence type="ECO:0000256" key="5">
    <source>
        <dbReference type="ARBA" id="ARBA00022763"/>
    </source>
</evidence>
<keyword evidence="10 15" id="KW-0234">DNA repair</keyword>
<keyword evidence="5 15" id="KW-0227">DNA damage</keyword>
<evidence type="ECO:0000256" key="2">
    <source>
        <dbReference type="ARBA" id="ARBA00009409"/>
    </source>
</evidence>
<feature type="transmembrane region" description="Helical" evidence="16">
    <location>
        <begin position="59"/>
        <end position="82"/>
    </location>
</feature>
<dbReference type="SUPFAM" id="SSF46946">
    <property type="entry name" value="S13-like H2TH domain"/>
    <property type="match status" value="1"/>
</dbReference>
<dbReference type="GO" id="GO:0006284">
    <property type="term" value="P:base-excision repair"/>
    <property type="evidence" value="ECO:0007669"/>
    <property type="project" value="InterPro"/>
</dbReference>
<evidence type="ECO:0000256" key="1">
    <source>
        <dbReference type="ARBA" id="ARBA00001668"/>
    </source>
</evidence>
<dbReference type="FunFam" id="1.10.8.50:FF:000003">
    <property type="entry name" value="Formamidopyrimidine-DNA glycosylase"/>
    <property type="match status" value="1"/>
</dbReference>
<comment type="function">
    <text evidence="15">Involved in base excision repair of DNA damaged by oxidation or by mutagenic agents. Acts as DNA glycosylase that recognizes and removes damaged bases. Has a preference for oxidized purines, such as 7,8-dihydro-8-oxoguanine (8-oxoG). Has AP (apurinic/apyrimidinic) lyase activity and introduces nicks in the DNA strand. Cleaves the DNA backbone by beta-delta elimination to generate a single-strand break at the site of the removed base with both 3'- and 5'-phosphates.</text>
</comment>
<comment type="caution">
    <text evidence="15">Lacks conserved residue(s) required for the propagation of feature annotation.</text>
</comment>
<keyword evidence="4 15" id="KW-0479">Metal-binding</keyword>
<keyword evidence="11 15" id="KW-0456">Lyase</keyword>
<dbReference type="InterPro" id="IPR015887">
    <property type="entry name" value="DNA_glyclase_Znf_dom_DNA_BS"/>
</dbReference>
<dbReference type="Gene3D" id="3.20.190.10">
    <property type="entry name" value="MutM-like, N-terminal"/>
    <property type="match status" value="1"/>
</dbReference>
<dbReference type="InterPro" id="IPR010663">
    <property type="entry name" value="Znf_FPG/IleRS"/>
</dbReference>
<accession>D2ZSL3</accession>
<feature type="active site" description="Proton donor" evidence="15">
    <location>
        <position position="3"/>
    </location>
</feature>
<feature type="domain" description="Formamidopyrimidine-DNA glycosylase catalytic" evidence="18">
    <location>
        <begin position="2"/>
        <end position="117"/>
    </location>
</feature>
<dbReference type="HAMAP" id="MF_00103">
    <property type="entry name" value="Fapy_DNA_glycosyl"/>
    <property type="match status" value="1"/>
</dbReference>
<evidence type="ECO:0000259" key="18">
    <source>
        <dbReference type="PROSITE" id="PS51068"/>
    </source>
</evidence>
<dbReference type="SMART" id="SM01232">
    <property type="entry name" value="H2TH"/>
    <property type="match status" value="1"/>
</dbReference>
<keyword evidence="8 15" id="KW-0862">Zinc</keyword>
<sequence length="275" mass="30871">MPELPEVETTLRGINPHIQGKKVADVVLRQTKLRWQVNPQLAELLAGQEVLICRRRAKYLIISFATGILLIHLGMSGSLRIFTDGDARIDHPDKHDHVDIVFADGTVLRYHDPRKFGAILWYEGIAEHHPLLEKLGPEPLSDDFSADYLYQKLKTQKRAVKLALMDNAVVVGVGNIYANESLFKAGISPHRPADKIKKKECVVLVETVKAVLQRAIETGGSTLRDFVNSDGKSGYFQQEYTVYGRYNEPCVRCGGLVQKEVLGQRGTFYCPNCQK</sequence>
<dbReference type="InterPro" id="IPR000214">
    <property type="entry name" value="Znf_DNA_glyclase/AP_lyase"/>
</dbReference>
<feature type="active site" description="Proton donor; for beta-elimination activity" evidence="15">
    <location>
        <position position="58"/>
    </location>
</feature>
<organism evidence="19 20">
    <name type="scientific">Neisseria mucosa (strain ATCC 25996 / DSM 4631 / NCTC 10774 / M26)</name>
    <dbReference type="NCBI Taxonomy" id="546266"/>
    <lineage>
        <taxon>Bacteria</taxon>
        <taxon>Pseudomonadati</taxon>
        <taxon>Pseudomonadota</taxon>
        <taxon>Betaproteobacteria</taxon>
        <taxon>Neisseriales</taxon>
        <taxon>Neisseriaceae</taxon>
        <taxon>Neisseria</taxon>
    </lineage>
</organism>
<keyword evidence="7 15" id="KW-0378">Hydrolase</keyword>
<dbReference type="GO" id="GO:0034039">
    <property type="term" value="F:8-oxo-7,8-dihydroguanine DNA N-glycosylase activity"/>
    <property type="evidence" value="ECO:0007669"/>
    <property type="project" value="TreeGrafter"/>
</dbReference>
<evidence type="ECO:0000256" key="10">
    <source>
        <dbReference type="ARBA" id="ARBA00023204"/>
    </source>
</evidence>
<dbReference type="InterPro" id="IPR012319">
    <property type="entry name" value="FPG_cat"/>
</dbReference>
<feature type="active site" description="Schiff-base intermediate with DNA" evidence="15">
    <location>
        <position position="2"/>
    </location>
</feature>
<dbReference type="PROSITE" id="PS51068">
    <property type="entry name" value="FPG_CAT"/>
    <property type="match status" value="1"/>
</dbReference>
<feature type="binding site" evidence="15">
    <location>
        <position position="114"/>
    </location>
    <ligand>
        <name>DNA</name>
        <dbReference type="ChEBI" id="CHEBI:16991"/>
    </ligand>
</feature>